<dbReference type="Proteomes" id="UP000321058">
    <property type="component" value="Unassembled WGS sequence"/>
</dbReference>
<organism evidence="1 2">
    <name type="scientific">Reyranella soli</name>
    <dbReference type="NCBI Taxonomy" id="1230389"/>
    <lineage>
        <taxon>Bacteria</taxon>
        <taxon>Pseudomonadati</taxon>
        <taxon>Pseudomonadota</taxon>
        <taxon>Alphaproteobacteria</taxon>
        <taxon>Hyphomicrobiales</taxon>
        <taxon>Reyranellaceae</taxon>
        <taxon>Reyranella</taxon>
    </lineage>
</organism>
<protein>
    <submittedName>
        <fullName evidence="1">Uncharacterized protein</fullName>
    </submittedName>
</protein>
<dbReference type="AlphaFoldDB" id="A0A512NJN3"/>
<gene>
    <name evidence="1" type="ORF">RSO01_63270</name>
</gene>
<comment type="caution">
    <text evidence="1">The sequence shown here is derived from an EMBL/GenBank/DDBJ whole genome shotgun (WGS) entry which is preliminary data.</text>
</comment>
<accession>A0A512NJN3</accession>
<name>A0A512NJN3_9HYPH</name>
<reference evidence="1 2" key="1">
    <citation type="submission" date="2019-07" db="EMBL/GenBank/DDBJ databases">
        <title>Whole genome shotgun sequence of Reyranella soli NBRC 108950.</title>
        <authorList>
            <person name="Hosoyama A."/>
            <person name="Uohara A."/>
            <person name="Ohji S."/>
            <person name="Ichikawa N."/>
        </authorList>
    </citation>
    <scope>NUCLEOTIDE SEQUENCE [LARGE SCALE GENOMIC DNA]</scope>
    <source>
        <strain evidence="1 2">NBRC 108950</strain>
    </source>
</reference>
<sequence>MVEPLKPQAKLLANKNVSQAELAEFEQLLSARFDKDPSLPDEQRANRQRRLEELAAKIKGKPLER</sequence>
<keyword evidence="2" id="KW-1185">Reference proteome</keyword>
<proteinExistence type="predicted"/>
<evidence type="ECO:0000313" key="1">
    <source>
        <dbReference type="EMBL" id="GEP59161.1"/>
    </source>
</evidence>
<dbReference type="RefSeq" id="WP_147154519.1">
    <property type="nucleotide sequence ID" value="NZ_BKAJ01000120.1"/>
</dbReference>
<dbReference type="EMBL" id="BKAJ01000120">
    <property type="protein sequence ID" value="GEP59161.1"/>
    <property type="molecule type" value="Genomic_DNA"/>
</dbReference>
<evidence type="ECO:0000313" key="2">
    <source>
        <dbReference type="Proteomes" id="UP000321058"/>
    </source>
</evidence>